<dbReference type="InterPro" id="IPR001789">
    <property type="entry name" value="Sig_transdc_resp-reg_receiver"/>
</dbReference>
<dbReference type="Gene3D" id="1.10.10.60">
    <property type="entry name" value="Homeodomain-like"/>
    <property type="match status" value="2"/>
</dbReference>
<name>A0ABX0F4D6_9BACL</name>
<accession>A0ABX0F4D6</accession>
<evidence type="ECO:0000313" key="12">
    <source>
        <dbReference type="Proteomes" id="UP000800303"/>
    </source>
</evidence>
<proteinExistence type="predicted"/>
<evidence type="ECO:0000256" key="6">
    <source>
        <dbReference type="ARBA" id="ARBA00023125"/>
    </source>
</evidence>
<dbReference type="CDD" id="cd17536">
    <property type="entry name" value="REC_YesN-like"/>
    <property type="match status" value="1"/>
</dbReference>
<evidence type="ECO:0000313" key="11">
    <source>
        <dbReference type="EMBL" id="NGZ74779.1"/>
    </source>
</evidence>
<keyword evidence="12" id="KW-1185">Reference proteome</keyword>
<organism evidence="11 12">
    <name type="scientific">Saccharibacillus alkalitolerans</name>
    <dbReference type="NCBI Taxonomy" id="2705290"/>
    <lineage>
        <taxon>Bacteria</taxon>
        <taxon>Bacillati</taxon>
        <taxon>Bacillota</taxon>
        <taxon>Bacilli</taxon>
        <taxon>Bacillales</taxon>
        <taxon>Paenibacillaceae</taxon>
        <taxon>Saccharibacillus</taxon>
    </lineage>
</organism>
<feature type="modified residue" description="4-aspartylphosphate" evidence="8">
    <location>
        <position position="55"/>
    </location>
</feature>
<dbReference type="Proteomes" id="UP000800303">
    <property type="component" value="Unassembled WGS sequence"/>
</dbReference>
<dbReference type="PROSITE" id="PS01124">
    <property type="entry name" value="HTH_ARAC_FAMILY_2"/>
    <property type="match status" value="1"/>
</dbReference>
<feature type="domain" description="HTH araC/xylS-type" evidence="9">
    <location>
        <begin position="410"/>
        <end position="508"/>
    </location>
</feature>
<reference evidence="11 12" key="1">
    <citation type="submission" date="2020-01" db="EMBL/GenBank/DDBJ databases">
        <title>Polyphasic characterisation and genomic insights into a novel alkali tolerant bacterium VR-M41.</title>
        <authorList>
            <person name="Vemuluri V.R."/>
        </authorList>
    </citation>
    <scope>NUCLEOTIDE SEQUENCE [LARGE SCALE GENOMIC DNA]</scope>
    <source>
        <strain evidence="11 12">VR-M41</strain>
    </source>
</reference>
<evidence type="ECO:0000256" key="3">
    <source>
        <dbReference type="ARBA" id="ARBA00022553"/>
    </source>
</evidence>
<dbReference type="SUPFAM" id="SSF46689">
    <property type="entry name" value="Homeodomain-like"/>
    <property type="match status" value="2"/>
</dbReference>
<dbReference type="InterPro" id="IPR009057">
    <property type="entry name" value="Homeodomain-like_sf"/>
</dbReference>
<keyword evidence="2" id="KW-0963">Cytoplasm</keyword>
<evidence type="ECO:0000256" key="2">
    <source>
        <dbReference type="ARBA" id="ARBA00022490"/>
    </source>
</evidence>
<dbReference type="InterPro" id="IPR018060">
    <property type="entry name" value="HTH_AraC"/>
</dbReference>
<dbReference type="RefSeq" id="WP_166273014.1">
    <property type="nucleotide sequence ID" value="NZ_JAAFGS010000001.1"/>
</dbReference>
<keyword evidence="7" id="KW-0804">Transcription</keyword>
<dbReference type="SMART" id="SM00448">
    <property type="entry name" value="REC"/>
    <property type="match status" value="1"/>
</dbReference>
<dbReference type="InterPro" id="IPR011006">
    <property type="entry name" value="CheY-like_superfamily"/>
</dbReference>
<keyword evidence="4" id="KW-0902">Two-component regulatory system</keyword>
<dbReference type="Pfam" id="PF12833">
    <property type="entry name" value="HTH_18"/>
    <property type="match status" value="1"/>
</dbReference>
<gene>
    <name evidence="11" type="ORF">GYN08_05560</name>
</gene>
<evidence type="ECO:0000256" key="1">
    <source>
        <dbReference type="ARBA" id="ARBA00004496"/>
    </source>
</evidence>
<dbReference type="Pfam" id="PF00072">
    <property type="entry name" value="Response_reg"/>
    <property type="match status" value="1"/>
</dbReference>
<comment type="caution">
    <text evidence="11">The sequence shown here is derived from an EMBL/GenBank/DDBJ whole genome shotgun (WGS) entry which is preliminary data.</text>
</comment>
<evidence type="ECO:0000259" key="9">
    <source>
        <dbReference type="PROSITE" id="PS01124"/>
    </source>
</evidence>
<keyword evidence="6" id="KW-0238">DNA-binding</keyword>
<dbReference type="SUPFAM" id="SSF52172">
    <property type="entry name" value="CheY-like"/>
    <property type="match status" value="1"/>
</dbReference>
<dbReference type="PANTHER" id="PTHR42713:SF3">
    <property type="entry name" value="TRANSCRIPTIONAL REGULATORY PROTEIN HPTR"/>
    <property type="match status" value="1"/>
</dbReference>
<evidence type="ECO:0000256" key="4">
    <source>
        <dbReference type="ARBA" id="ARBA00023012"/>
    </source>
</evidence>
<dbReference type="PROSITE" id="PS50110">
    <property type="entry name" value="RESPONSE_REGULATORY"/>
    <property type="match status" value="1"/>
</dbReference>
<keyword evidence="3 8" id="KW-0597">Phosphoprotein</keyword>
<dbReference type="Gene3D" id="3.40.50.2300">
    <property type="match status" value="1"/>
</dbReference>
<dbReference type="InterPro" id="IPR051552">
    <property type="entry name" value="HptR"/>
</dbReference>
<feature type="domain" description="Response regulatory" evidence="10">
    <location>
        <begin position="3"/>
        <end position="121"/>
    </location>
</feature>
<sequence length="514" mass="56395">MYKVIVADDEPLMLEGWKTMVDWAGCGYELCGSASDGEEALELFGAVEPDLVMTDIRMPGLDGLGLIRAIKNRPGSHARSVIVSGYAEFGYAQQALRCGVDRYVLKPIVTEEIHSVLCGLLPLLDSGRRERESAAALREAEESASVLRLLQGGCSAEQASLLLGGSAGSRLCMLLAEACGQSASLCAGRTAALDAMRRLADELVAAGTRAWAFEEGAERAGLLCACDARTLERRLERLRESAAGLALYAGGEGQGYEALPALYGQALSVRGRVLPFGRPGLYRHADFERIGSAGFSEALVSAERVLKHAEAGDPESAARAVSELFRLFDRLRAPAGWMEGVVRHIAGELLRRRSDSEPGDNRAPEEESGLKDAFCMPCTEAELLRRCTEEAERLRRSRSGPEASEGARLAEAVEHVRRHYRDTLQLRELAARFDLNPVCFGQQFKRATGYGFNDYIHRLRAEEARRLLRRTDMKVSEIGCELGYHDTEYFTAKFKAATGELPSLYRARERVKGR</sequence>
<dbReference type="SMART" id="SM00342">
    <property type="entry name" value="HTH_ARAC"/>
    <property type="match status" value="1"/>
</dbReference>
<dbReference type="PANTHER" id="PTHR42713">
    <property type="entry name" value="HISTIDINE KINASE-RELATED"/>
    <property type="match status" value="1"/>
</dbReference>
<protein>
    <submittedName>
        <fullName evidence="11">Response regulator</fullName>
    </submittedName>
</protein>
<dbReference type="InterPro" id="IPR018062">
    <property type="entry name" value="HTH_AraC-typ_CS"/>
</dbReference>
<evidence type="ECO:0000259" key="10">
    <source>
        <dbReference type="PROSITE" id="PS50110"/>
    </source>
</evidence>
<evidence type="ECO:0000256" key="8">
    <source>
        <dbReference type="PROSITE-ProRule" id="PRU00169"/>
    </source>
</evidence>
<evidence type="ECO:0000256" key="5">
    <source>
        <dbReference type="ARBA" id="ARBA00023015"/>
    </source>
</evidence>
<keyword evidence="5" id="KW-0805">Transcription regulation</keyword>
<dbReference type="EMBL" id="JAAFGS010000001">
    <property type="protein sequence ID" value="NGZ74779.1"/>
    <property type="molecule type" value="Genomic_DNA"/>
</dbReference>
<dbReference type="PROSITE" id="PS00041">
    <property type="entry name" value="HTH_ARAC_FAMILY_1"/>
    <property type="match status" value="1"/>
</dbReference>
<comment type="subcellular location">
    <subcellularLocation>
        <location evidence="1">Cytoplasm</location>
    </subcellularLocation>
</comment>
<evidence type="ECO:0000256" key="7">
    <source>
        <dbReference type="ARBA" id="ARBA00023163"/>
    </source>
</evidence>